<dbReference type="KEGG" id="hmp:K6T50_10820"/>
<gene>
    <name evidence="3" type="ORF">K6T50_10820</name>
</gene>
<dbReference type="EMBL" id="CP081958">
    <property type="protein sequence ID" value="QZP36793.1"/>
    <property type="molecule type" value="Genomic_DNA"/>
</dbReference>
<dbReference type="Proteomes" id="UP000826254">
    <property type="component" value="Chromosome"/>
</dbReference>
<dbReference type="InterPro" id="IPR057149">
    <property type="entry name" value="DUF7827"/>
</dbReference>
<feature type="region of interest" description="Disordered" evidence="1">
    <location>
        <begin position="1"/>
        <end position="27"/>
    </location>
</feature>
<name>A0A8T8WAK8_9EURY</name>
<dbReference type="AlphaFoldDB" id="A0A8T8WAK8"/>
<feature type="domain" description="DUF7827" evidence="2">
    <location>
        <begin position="16"/>
        <end position="131"/>
    </location>
</feature>
<keyword evidence="4" id="KW-1185">Reference proteome</keyword>
<organism evidence="3 4">
    <name type="scientific">Halobaculum magnesiiphilum</name>
    <dbReference type="NCBI Taxonomy" id="1017351"/>
    <lineage>
        <taxon>Archaea</taxon>
        <taxon>Methanobacteriati</taxon>
        <taxon>Methanobacteriota</taxon>
        <taxon>Stenosarchaea group</taxon>
        <taxon>Halobacteria</taxon>
        <taxon>Halobacteriales</taxon>
        <taxon>Haloferacaceae</taxon>
        <taxon>Halobaculum</taxon>
    </lineage>
</organism>
<evidence type="ECO:0000259" key="2">
    <source>
        <dbReference type="Pfam" id="PF25162"/>
    </source>
</evidence>
<accession>A0A8T8WAK8</accession>
<dbReference type="RefSeq" id="WP_222606611.1">
    <property type="nucleotide sequence ID" value="NZ_CP081958.1"/>
</dbReference>
<proteinExistence type="predicted"/>
<dbReference type="Pfam" id="PF25162">
    <property type="entry name" value="DUF7827"/>
    <property type="match status" value="1"/>
</dbReference>
<reference evidence="3 4" key="1">
    <citation type="journal article" date="2021" name="Int. J. Syst. Evol. Microbiol.">
        <title>Halobaculum halophilum sp. nov. and Halobaculum salinum sp. nov., isolated from salt lake and saline soil.</title>
        <authorList>
            <person name="Cui H.L."/>
            <person name="Shi X.W."/>
            <person name="Yin X.M."/>
            <person name="Yang X.Y."/>
            <person name="Hou J."/>
            <person name="Zhu L."/>
        </authorList>
    </citation>
    <scope>NUCLEOTIDE SEQUENCE [LARGE SCALE GENOMIC DNA]</scope>
    <source>
        <strain evidence="3 4">NBRC 109044</strain>
    </source>
</reference>
<evidence type="ECO:0000256" key="1">
    <source>
        <dbReference type="SAM" id="MobiDB-lite"/>
    </source>
</evidence>
<dbReference type="GeneID" id="67178640"/>
<sequence length="468" mass="48627">MSTHTDSPHRPTTLVQSDGDSEVNLSEGSIEVPRGGIATFTVRLNDSGSSATVVIGNESEDGYQANVSVTDANDDGEVTFAFNTYTAGNTSAGTVVRLVGDSESDRITFDSTESQTGLNSLLDTGDYLVAVGTNDDPAAVLETPDFVGALFVAERSDPSQTLWRTTQDTLSDVREASDNETRSAVTSVGDAIVNERLTRTDTLAFTPNDSNSDVLVTELSVPGLSGMLGTVSGGEVTDEFTAAIRSNNSSDAPFRVVLAEQNPGLNREPVTLDLGETLSAGTGIDDALTVVYAGGDTFYVFVDYDAVAASTVDGTDSAFEDGDEIAVNGTLQDARLLDIDPNETDASEGASRYPTASATFTLEAADGEFDVNEDDLVTTTAGENATITGTTNVAPGTELTVVIRSGEEVQAAFLESQTVTVGSDGTFTASFNLSAQAPGDTFEAEVTQGPFTTASEGVIVEENATEAS</sequence>
<protein>
    <recommendedName>
        <fullName evidence="2">DUF7827 domain-containing protein</fullName>
    </recommendedName>
</protein>
<dbReference type="NCBIfam" id="NF045517">
    <property type="entry name" value="halo_surf_dom"/>
    <property type="match status" value="1"/>
</dbReference>
<feature type="compositionally biased region" description="Polar residues" evidence="1">
    <location>
        <begin position="13"/>
        <end position="27"/>
    </location>
</feature>
<evidence type="ECO:0000313" key="4">
    <source>
        <dbReference type="Proteomes" id="UP000826254"/>
    </source>
</evidence>
<evidence type="ECO:0000313" key="3">
    <source>
        <dbReference type="EMBL" id="QZP36793.1"/>
    </source>
</evidence>